<dbReference type="InterPro" id="IPR043129">
    <property type="entry name" value="ATPase_NBD"/>
</dbReference>
<dbReference type="GO" id="GO:0005829">
    <property type="term" value="C:cytosol"/>
    <property type="evidence" value="ECO:0007669"/>
    <property type="project" value="TreeGrafter"/>
</dbReference>
<dbReference type="UniPathway" id="UPA00242"/>
<evidence type="ECO:0000256" key="6">
    <source>
        <dbReference type="ARBA" id="ARBA00022777"/>
    </source>
</evidence>
<dbReference type="PRINTS" id="PR00475">
    <property type="entry name" value="HEXOKINASE"/>
</dbReference>
<dbReference type="InterPro" id="IPR001312">
    <property type="entry name" value="Hexokinase"/>
</dbReference>
<dbReference type="AlphaFoldDB" id="V5KAK3"/>
<reference evidence="15" key="1">
    <citation type="submission" date="2013-06" db="EMBL/GenBank/DDBJ databases">
        <authorList>
            <person name="Li M.Y."/>
            <person name="Zhang S.C."/>
        </authorList>
    </citation>
    <scope>NUCLEOTIDE SEQUENCE</scope>
</reference>
<dbReference type="PROSITE" id="PS00378">
    <property type="entry name" value="HEXOKINASE_1"/>
    <property type="match status" value="1"/>
</dbReference>
<name>V5KAK3_9BRAN</name>
<dbReference type="CDD" id="cd24019">
    <property type="entry name" value="ASKHA_NBD_HK_meta"/>
    <property type="match status" value="1"/>
</dbReference>
<dbReference type="GO" id="GO:0008865">
    <property type="term" value="F:fructokinase activity"/>
    <property type="evidence" value="ECO:0007669"/>
    <property type="project" value="TreeGrafter"/>
</dbReference>
<sequence>MASKEEKVGNLKPVQIDLILRPFRYDNDTLNDIMGRLHKEMEKGLKKETNPDATVKMLATYVRAVPDGTESGDFLSLDLGGSNFRVLHVHIEKGAKDVRLQSDSYAIPENIMTGPGEQLFDYIADCMAKFLEKIGMKERKMALGFTFSFPCKQRGLDCASLIKWTKGFSAAGVEGEDVVRLLRDAIKRRGDFDTDVVAVVNDTVGTMMACGLADHDCLIGLIVGTGSNACYMEKLDNVEIWEGERGEPNQVVVNMEWGAFGEDGALDDLRTPYDREIDEHSINKGQQIYEKMISGMYMGELVRLVLLEMTKQMLVFGGRTSTELETRGTFQTKYVSEIEEEPIGDMGPTMKILHSLGLKHATETDCGTVREVCRAVSTRAAHLVSAGISAIVNKMGRERVAVGVDGSVYKYHPHFKELMTQTIDKLTHCDVKLMLSEDGSGKGAALVTAVACRLAGKS</sequence>
<accession>V5KAK3</accession>
<dbReference type="GO" id="GO:0005739">
    <property type="term" value="C:mitochondrion"/>
    <property type="evidence" value="ECO:0007669"/>
    <property type="project" value="TreeGrafter"/>
</dbReference>
<evidence type="ECO:0000259" key="14">
    <source>
        <dbReference type="Pfam" id="PF03727"/>
    </source>
</evidence>
<dbReference type="SMR" id="V5KAK3"/>
<dbReference type="PROSITE" id="PS51748">
    <property type="entry name" value="HEXOKINASE_2"/>
    <property type="match status" value="1"/>
</dbReference>
<evidence type="ECO:0000313" key="15">
    <source>
        <dbReference type="EMBL" id="AGW32307.1"/>
    </source>
</evidence>
<evidence type="ECO:0000259" key="13">
    <source>
        <dbReference type="Pfam" id="PF00349"/>
    </source>
</evidence>
<evidence type="ECO:0000256" key="7">
    <source>
        <dbReference type="ARBA" id="ARBA00022840"/>
    </source>
</evidence>
<dbReference type="GO" id="GO:0001678">
    <property type="term" value="P:intracellular glucose homeostasis"/>
    <property type="evidence" value="ECO:0007669"/>
    <property type="project" value="InterPro"/>
</dbReference>
<evidence type="ECO:0000256" key="8">
    <source>
        <dbReference type="ARBA" id="ARBA00023152"/>
    </source>
</evidence>
<comment type="pathway">
    <text evidence="2">Carbohydrate metabolism; hexose metabolism.</text>
</comment>
<dbReference type="InterPro" id="IPR022673">
    <property type="entry name" value="Hexokinase_C"/>
</dbReference>
<feature type="domain" description="Hexokinase N-terminal" evidence="13">
    <location>
        <begin position="16"/>
        <end position="210"/>
    </location>
</feature>
<comment type="catalytic activity">
    <reaction evidence="10">
        <text>D-fructose + ATP = D-fructose 6-phosphate + ADP + H(+)</text>
        <dbReference type="Rhea" id="RHEA:16125"/>
        <dbReference type="ChEBI" id="CHEBI:15378"/>
        <dbReference type="ChEBI" id="CHEBI:30616"/>
        <dbReference type="ChEBI" id="CHEBI:37721"/>
        <dbReference type="ChEBI" id="CHEBI:61527"/>
        <dbReference type="ChEBI" id="CHEBI:456216"/>
        <dbReference type="EC" id="2.7.1.1"/>
    </reaction>
    <physiologicalReaction direction="left-to-right" evidence="10">
        <dbReference type="Rhea" id="RHEA:16126"/>
    </physiologicalReaction>
</comment>
<comment type="pathway">
    <text evidence="1">Carbohydrate degradation; glycolysis; D-glyceraldehyde 3-phosphate and glycerone phosphate from D-glucose: step 1/4.</text>
</comment>
<evidence type="ECO:0000256" key="4">
    <source>
        <dbReference type="ARBA" id="ARBA00022679"/>
    </source>
</evidence>
<dbReference type="Gene3D" id="3.40.367.20">
    <property type="match status" value="1"/>
</dbReference>
<comment type="catalytic activity">
    <reaction evidence="11">
        <text>D-glucose + ATP = D-glucose 6-phosphate + ADP + H(+)</text>
        <dbReference type="Rhea" id="RHEA:17825"/>
        <dbReference type="ChEBI" id="CHEBI:4167"/>
        <dbReference type="ChEBI" id="CHEBI:15378"/>
        <dbReference type="ChEBI" id="CHEBI:30616"/>
        <dbReference type="ChEBI" id="CHEBI:61548"/>
        <dbReference type="ChEBI" id="CHEBI:456216"/>
        <dbReference type="EC" id="2.7.1.1"/>
    </reaction>
    <physiologicalReaction direction="left-to-right" evidence="11">
        <dbReference type="Rhea" id="RHEA:17826"/>
    </physiologicalReaction>
</comment>
<dbReference type="GO" id="GO:0004340">
    <property type="term" value="F:glucokinase activity"/>
    <property type="evidence" value="ECO:0007669"/>
    <property type="project" value="TreeGrafter"/>
</dbReference>
<dbReference type="PANTHER" id="PTHR19443:SF16">
    <property type="entry name" value="HEXOKINASE TYPE 1-RELATED"/>
    <property type="match status" value="1"/>
</dbReference>
<dbReference type="InterPro" id="IPR019807">
    <property type="entry name" value="Hexokinase_BS"/>
</dbReference>
<protein>
    <recommendedName>
        <fullName evidence="12">Phosphotransferase</fullName>
        <ecNumber evidence="12">2.7.1.-</ecNumber>
    </recommendedName>
</protein>
<dbReference type="Pfam" id="PF00349">
    <property type="entry name" value="Hexokinase_1"/>
    <property type="match status" value="1"/>
</dbReference>
<evidence type="ECO:0000256" key="5">
    <source>
        <dbReference type="ARBA" id="ARBA00022741"/>
    </source>
</evidence>
<dbReference type="EC" id="2.7.1.-" evidence="12"/>
<dbReference type="PANTHER" id="PTHR19443">
    <property type="entry name" value="HEXOKINASE"/>
    <property type="match status" value="1"/>
</dbReference>
<keyword evidence="7 12" id="KW-0067">ATP-binding</keyword>
<dbReference type="GO" id="GO:0006096">
    <property type="term" value="P:glycolytic process"/>
    <property type="evidence" value="ECO:0007669"/>
    <property type="project" value="UniProtKB-UniPathway"/>
</dbReference>
<dbReference type="GO" id="GO:0005524">
    <property type="term" value="F:ATP binding"/>
    <property type="evidence" value="ECO:0007669"/>
    <property type="project" value="UniProtKB-UniRule"/>
</dbReference>
<evidence type="ECO:0000256" key="3">
    <source>
        <dbReference type="ARBA" id="ARBA00009225"/>
    </source>
</evidence>
<feature type="domain" description="Hexokinase C-terminal" evidence="14">
    <location>
        <begin position="219"/>
        <end position="450"/>
    </location>
</feature>
<dbReference type="Gene3D" id="3.30.420.40">
    <property type="match status" value="1"/>
</dbReference>
<keyword evidence="5 12" id="KW-0547">Nucleotide-binding</keyword>
<proteinExistence type="evidence at transcript level"/>
<evidence type="ECO:0000256" key="11">
    <source>
        <dbReference type="ARBA" id="ARBA00048160"/>
    </source>
</evidence>
<dbReference type="EMBL" id="KF240810">
    <property type="protein sequence ID" value="AGW32307.1"/>
    <property type="molecule type" value="mRNA"/>
</dbReference>
<comment type="catalytic activity">
    <reaction evidence="9">
        <text>a D-hexose + ATP = a D-hexose 6-phosphate + ADP + H(+)</text>
        <dbReference type="Rhea" id="RHEA:22740"/>
        <dbReference type="ChEBI" id="CHEBI:4194"/>
        <dbReference type="ChEBI" id="CHEBI:15378"/>
        <dbReference type="ChEBI" id="CHEBI:30616"/>
        <dbReference type="ChEBI" id="CHEBI:229467"/>
        <dbReference type="ChEBI" id="CHEBI:456216"/>
        <dbReference type="EC" id="2.7.1.1"/>
    </reaction>
    <physiologicalReaction direction="left-to-right" evidence="9">
        <dbReference type="Rhea" id="RHEA:22741"/>
    </physiologicalReaction>
</comment>
<dbReference type="Pfam" id="PF03727">
    <property type="entry name" value="Hexokinase_2"/>
    <property type="match status" value="1"/>
</dbReference>
<dbReference type="GO" id="GO:0005536">
    <property type="term" value="F:D-glucose binding"/>
    <property type="evidence" value="ECO:0007669"/>
    <property type="project" value="InterPro"/>
</dbReference>
<evidence type="ECO:0000256" key="1">
    <source>
        <dbReference type="ARBA" id="ARBA00004888"/>
    </source>
</evidence>
<comment type="similarity">
    <text evidence="3 12">Belongs to the hexokinase family.</text>
</comment>
<evidence type="ECO:0000256" key="12">
    <source>
        <dbReference type="RuleBase" id="RU362007"/>
    </source>
</evidence>
<keyword evidence="6 12" id="KW-0418">Kinase</keyword>
<dbReference type="FunFam" id="3.40.367.20:FF:000001">
    <property type="entry name" value="Hexokinase 1"/>
    <property type="match status" value="1"/>
</dbReference>
<keyword evidence="8 12" id="KW-0324">Glycolysis</keyword>
<evidence type="ECO:0000256" key="10">
    <source>
        <dbReference type="ARBA" id="ARBA00047905"/>
    </source>
</evidence>
<dbReference type="FunFam" id="3.30.420.40:FF:000095">
    <property type="entry name" value="Phosphotransferase"/>
    <property type="match status" value="1"/>
</dbReference>
<dbReference type="GO" id="GO:0006006">
    <property type="term" value="P:glucose metabolic process"/>
    <property type="evidence" value="ECO:0007669"/>
    <property type="project" value="TreeGrafter"/>
</dbReference>
<evidence type="ECO:0000256" key="9">
    <source>
        <dbReference type="ARBA" id="ARBA00044613"/>
    </source>
</evidence>
<reference evidence="15" key="2">
    <citation type="journal article" date="2014" name="Gene">
        <title>Identification, expression and bioactivity of hexokinase in amphioxus: insights into evolution of vertebrate hexokinase genes.</title>
        <authorList>
            <person name="Li M."/>
            <person name="Gao Z."/>
            <person name="Wang Y."/>
            <person name="Wang H."/>
            <person name="Zhang S."/>
        </authorList>
    </citation>
    <scope>NUCLEOTIDE SEQUENCE</scope>
</reference>
<dbReference type="UniPathway" id="UPA00109">
    <property type="reaction ID" value="UER00180"/>
</dbReference>
<organism evidence="15">
    <name type="scientific">Branchiostoma japonicum</name>
    <name type="common">Japanese lancelet</name>
    <dbReference type="NCBI Taxonomy" id="373177"/>
    <lineage>
        <taxon>Eukaryota</taxon>
        <taxon>Metazoa</taxon>
        <taxon>Chordata</taxon>
        <taxon>Cephalochordata</taxon>
        <taxon>Leptocardii</taxon>
        <taxon>Amphioxiformes</taxon>
        <taxon>Branchiostomatidae</taxon>
        <taxon>Branchiostoma</taxon>
    </lineage>
</organism>
<evidence type="ECO:0000256" key="2">
    <source>
        <dbReference type="ARBA" id="ARBA00005028"/>
    </source>
</evidence>
<dbReference type="InterPro" id="IPR022672">
    <property type="entry name" value="Hexokinase_N"/>
</dbReference>
<dbReference type="SUPFAM" id="SSF53067">
    <property type="entry name" value="Actin-like ATPase domain"/>
    <property type="match status" value="2"/>
</dbReference>
<dbReference type="BRENDA" id="2.7.1.1">
    <property type="organism ID" value="14747"/>
</dbReference>
<keyword evidence="4 12" id="KW-0808">Transferase</keyword>